<feature type="transmembrane region" description="Helical" evidence="1">
    <location>
        <begin position="6"/>
        <end position="24"/>
    </location>
</feature>
<proteinExistence type="predicted"/>
<evidence type="ECO:0000256" key="1">
    <source>
        <dbReference type="SAM" id="Phobius"/>
    </source>
</evidence>
<sequence length="187" mass="22336">MIFLWIAAAIIGLFVVNWLMMLNADPGTDKHTERSIATYLTGGFILFWIVWFWRLCFDWTDHVPDDQFYTVRNHRIFTTLLYVIVIMMLPRIIRGTRRIWARNRTRPPISWWCALPYGCGWGLLMTVALFFFHFWDPGPGQEYMRYPWVIVITGLVLVWGFLALFHGLNAFNNWLDRRKKQDVPFLE</sequence>
<organism evidence="2 3">
    <name type="scientific">Gluconobacter oxydans NBRC 3293</name>
    <dbReference type="NCBI Taxonomy" id="1315969"/>
    <lineage>
        <taxon>Bacteria</taxon>
        <taxon>Pseudomonadati</taxon>
        <taxon>Pseudomonadota</taxon>
        <taxon>Alphaproteobacteria</taxon>
        <taxon>Acetobacterales</taxon>
        <taxon>Acetobacteraceae</taxon>
        <taxon>Gluconobacter</taxon>
    </lineage>
</organism>
<evidence type="ECO:0000313" key="3">
    <source>
        <dbReference type="Proteomes" id="UP000484858"/>
    </source>
</evidence>
<keyword evidence="1" id="KW-0812">Transmembrane</keyword>
<dbReference type="EMBL" id="BARJ01000012">
    <property type="protein sequence ID" value="GEM17972.1"/>
    <property type="molecule type" value="Genomic_DNA"/>
</dbReference>
<gene>
    <name evidence="2" type="ORF">NBRC3293_2469</name>
</gene>
<feature type="transmembrane region" description="Helical" evidence="1">
    <location>
        <begin position="147"/>
        <end position="171"/>
    </location>
</feature>
<evidence type="ECO:0008006" key="4">
    <source>
        <dbReference type="Google" id="ProtNLM"/>
    </source>
</evidence>
<feature type="transmembrane region" description="Helical" evidence="1">
    <location>
        <begin position="114"/>
        <end position="135"/>
    </location>
</feature>
<dbReference type="Proteomes" id="UP000484858">
    <property type="component" value="Unassembled WGS sequence"/>
</dbReference>
<comment type="caution">
    <text evidence="2">The sequence shown here is derived from an EMBL/GenBank/DDBJ whole genome shotgun (WGS) entry which is preliminary data.</text>
</comment>
<keyword evidence="1" id="KW-0472">Membrane</keyword>
<accession>A0A829X4T9</accession>
<dbReference type="AlphaFoldDB" id="A0A829X4T9"/>
<keyword evidence="1" id="KW-1133">Transmembrane helix</keyword>
<evidence type="ECO:0000313" key="2">
    <source>
        <dbReference type="EMBL" id="GEM17972.1"/>
    </source>
</evidence>
<feature type="transmembrane region" description="Helical" evidence="1">
    <location>
        <begin position="74"/>
        <end position="93"/>
    </location>
</feature>
<feature type="transmembrane region" description="Helical" evidence="1">
    <location>
        <begin position="36"/>
        <end position="54"/>
    </location>
</feature>
<dbReference type="RefSeq" id="WP_172493421.1">
    <property type="nucleotide sequence ID" value="NZ_BARJ01000012.1"/>
</dbReference>
<name>A0A829X4T9_GLUOY</name>
<reference evidence="2 3" key="1">
    <citation type="submission" date="2013-04" db="EMBL/GenBank/DDBJ databases">
        <title>Gluconobacter oxydans NBRC 3293 whole genome sequence.</title>
        <authorList>
            <person name="Matsutani M."/>
            <person name="Yakushi T."/>
            <person name="Matsushita K."/>
        </authorList>
    </citation>
    <scope>NUCLEOTIDE SEQUENCE [LARGE SCALE GENOMIC DNA]</scope>
    <source>
        <strain evidence="2 3">NBRC 3293</strain>
    </source>
</reference>
<protein>
    <recommendedName>
        <fullName evidence="4">Transmembrane protein</fullName>
    </recommendedName>
</protein>